<dbReference type="InterPro" id="IPR000719">
    <property type="entry name" value="Prot_kinase_dom"/>
</dbReference>
<name>A0ABU4HJI6_9ACTN</name>
<dbReference type="InterPro" id="IPR011009">
    <property type="entry name" value="Kinase-like_dom_sf"/>
</dbReference>
<dbReference type="EMBL" id="JAWSTH010000001">
    <property type="protein sequence ID" value="MDW5592837.1"/>
    <property type="molecule type" value="Genomic_DNA"/>
</dbReference>
<keyword evidence="2" id="KW-0723">Serine/threonine-protein kinase</keyword>
<evidence type="ECO:0000256" key="2">
    <source>
        <dbReference type="ARBA" id="ARBA00022527"/>
    </source>
</evidence>
<dbReference type="Pfam" id="PF00069">
    <property type="entry name" value="Pkinase"/>
    <property type="match status" value="1"/>
</dbReference>
<evidence type="ECO:0000256" key="3">
    <source>
        <dbReference type="ARBA" id="ARBA00022679"/>
    </source>
</evidence>
<reference evidence="9" key="1">
    <citation type="submission" date="2023-07" db="EMBL/GenBank/DDBJ databases">
        <title>Conexibacter stalactiti sp. nov., isolated from stalactites in a lava cave and emended description of the genus Conexibacter.</title>
        <authorList>
            <person name="Lee S.D."/>
        </authorList>
    </citation>
    <scope>NUCLEOTIDE SEQUENCE [LARGE SCALE GENOMIC DNA]</scope>
    <source>
        <strain evidence="9">KCTC 39840</strain>
    </source>
</reference>
<dbReference type="PANTHER" id="PTHR43289:SF6">
    <property type="entry name" value="SERINE_THREONINE-PROTEIN KINASE NEKL-3"/>
    <property type="match status" value="1"/>
</dbReference>
<dbReference type="Proteomes" id="UP001284601">
    <property type="component" value="Unassembled WGS sequence"/>
</dbReference>
<dbReference type="PANTHER" id="PTHR43289">
    <property type="entry name" value="MITOGEN-ACTIVATED PROTEIN KINASE KINASE KINASE 20-RELATED"/>
    <property type="match status" value="1"/>
</dbReference>
<dbReference type="EC" id="2.7.11.1" evidence="1"/>
<gene>
    <name evidence="8" type="ORF">R7226_00710</name>
</gene>
<evidence type="ECO:0000256" key="1">
    <source>
        <dbReference type="ARBA" id="ARBA00012513"/>
    </source>
</evidence>
<dbReference type="CDD" id="cd14014">
    <property type="entry name" value="STKc_PknB_like"/>
    <property type="match status" value="1"/>
</dbReference>
<evidence type="ECO:0000256" key="6">
    <source>
        <dbReference type="ARBA" id="ARBA00022840"/>
    </source>
</evidence>
<dbReference type="RefSeq" id="WP_318595094.1">
    <property type="nucleotide sequence ID" value="NZ_JAWSTH010000001.1"/>
</dbReference>
<evidence type="ECO:0000313" key="9">
    <source>
        <dbReference type="Proteomes" id="UP001284601"/>
    </source>
</evidence>
<comment type="caution">
    <text evidence="8">The sequence shown here is derived from an EMBL/GenBank/DDBJ whole genome shotgun (WGS) entry which is preliminary data.</text>
</comment>
<sequence>MRTLSAGRELAPGVRVTAHLHRSRHLDVYAAHCERRACPVVVKTVRPDRVGRDDVVRDLLREGRLLRRLTHPHIARGYEVHRAPRPAIVLETMGGETLAHLLDRRDLPARDVVELGRQLASALAYLHGEGILHLDLKPSNVVADSGRAKLLDLSIAQRPGRIPAGRGTWCNMAPEQAAGDQVTAATDVWGLGTVLWEAATGVNPFDERDQRSERAAPVRSLRPRFPKPLAEAVDACLEPIAADRPPLAELQAALASL</sequence>
<evidence type="ECO:0000256" key="4">
    <source>
        <dbReference type="ARBA" id="ARBA00022741"/>
    </source>
</evidence>
<dbReference type="SUPFAM" id="SSF56112">
    <property type="entry name" value="Protein kinase-like (PK-like)"/>
    <property type="match status" value="1"/>
</dbReference>
<keyword evidence="6" id="KW-0067">ATP-binding</keyword>
<organism evidence="8 9">
    <name type="scientific">Conexibacter stalactiti</name>
    <dbReference type="NCBI Taxonomy" id="1940611"/>
    <lineage>
        <taxon>Bacteria</taxon>
        <taxon>Bacillati</taxon>
        <taxon>Actinomycetota</taxon>
        <taxon>Thermoleophilia</taxon>
        <taxon>Solirubrobacterales</taxon>
        <taxon>Conexibacteraceae</taxon>
        <taxon>Conexibacter</taxon>
    </lineage>
</organism>
<feature type="domain" description="Protein kinase" evidence="7">
    <location>
        <begin position="14"/>
        <end position="257"/>
    </location>
</feature>
<proteinExistence type="predicted"/>
<keyword evidence="3 8" id="KW-0808">Transferase</keyword>
<dbReference type="SMART" id="SM00220">
    <property type="entry name" value="S_TKc"/>
    <property type="match status" value="1"/>
</dbReference>
<evidence type="ECO:0000256" key="5">
    <source>
        <dbReference type="ARBA" id="ARBA00022777"/>
    </source>
</evidence>
<keyword evidence="9" id="KW-1185">Reference proteome</keyword>
<dbReference type="Gene3D" id="1.10.510.10">
    <property type="entry name" value="Transferase(Phosphotransferase) domain 1"/>
    <property type="match status" value="1"/>
</dbReference>
<dbReference type="PROSITE" id="PS50011">
    <property type="entry name" value="PROTEIN_KINASE_DOM"/>
    <property type="match status" value="1"/>
</dbReference>
<protein>
    <recommendedName>
        <fullName evidence="1">non-specific serine/threonine protein kinase</fullName>
        <ecNumber evidence="1">2.7.11.1</ecNumber>
    </recommendedName>
</protein>
<dbReference type="PIRSF" id="PIRSF000654">
    <property type="entry name" value="Integrin-linked_kinase"/>
    <property type="match status" value="1"/>
</dbReference>
<accession>A0ABU4HJI6</accession>
<dbReference type="GO" id="GO:0004674">
    <property type="term" value="F:protein serine/threonine kinase activity"/>
    <property type="evidence" value="ECO:0007669"/>
    <property type="project" value="UniProtKB-EC"/>
</dbReference>
<dbReference type="Gene3D" id="3.30.200.20">
    <property type="entry name" value="Phosphorylase Kinase, domain 1"/>
    <property type="match status" value="1"/>
</dbReference>
<evidence type="ECO:0000313" key="8">
    <source>
        <dbReference type="EMBL" id="MDW5592837.1"/>
    </source>
</evidence>
<keyword evidence="4" id="KW-0547">Nucleotide-binding</keyword>
<evidence type="ECO:0000259" key="7">
    <source>
        <dbReference type="PROSITE" id="PS50011"/>
    </source>
</evidence>
<keyword evidence="5 8" id="KW-0418">Kinase</keyword>